<name>A0ABN1EKZ7_9PROT</name>
<reference evidence="2 3" key="1">
    <citation type="journal article" date="2019" name="Int. J. Syst. Evol. Microbiol.">
        <title>The Global Catalogue of Microorganisms (GCM) 10K type strain sequencing project: providing services to taxonomists for standard genome sequencing and annotation.</title>
        <authorList>
            <consortium name="The Broad Institute Genomics Platform"/>
            <consortium name="The Broad Institute Genome Sequencing Center for Infectious Disease"/>
            <person name="Wu L."/>
            <person name="Ma J."/>
        </authorList>
    </citation>
    <scope>NUCLEOTIDE SEQUENCE [LARGE SCALE GENOMIC DNA]</scope>
    <source>
        <strain evidence="2 3">JCM 15089</strain>
    </source>
</reference>
<dbReference type="InterPro" id="IPR003033">
    <property type="entry name" value="SCP2_sterol-bd_dom"/>
</dbReference>
<sequence>MRGHLPPIFTNATGFLPLLPLEVIARRLLSNAMAARPSFAARLGEYAGRTFAIDPVDCPFVFLIKPEGGRTDLKVVRRSVAQGYDARIAAPLVVLIGMIDGTYDGDALFFSRDLMIEGDTEAVLALRNAIENAELDPSTVLGLPKSLQGPVNRGTRMLFVQLRRLLDAPEETGPNSGAFA</sequence>
<evidence type="ECO:0000313" key="2">
    <source>
        <dbReference type="EMBL" id="GAA0567882.1"/>
    </source>
</evidence>
<comment type="caution">
    <text evidence="2">The sequence shown here is derived from an EMBL/GenBank/DDBJ whole genome shotgun (WGS) entry which is preliminary data.</text>
</comment>
<keyword evidence="3" id="KW-1185">Reference proteome</keyword>
<dbReference type="RefSeq" id="WP_166930077.1">
    <property type="nucleotide sequence ID" value="NZ_BAAADD010000004.1"/>
</dbReference>
<dbReference type="Proteomes" id="UP001499951">
    <property type="component" value="Unassembled WGS sequence"/>
</dbReference>
<evidence type="ECO:0000259" key="1">
    <source>
        <dbReference type="Pfam" id="PF02036"/>
    </source>
</evidence>
<protein>
    <submittedName>
        <fullName evidence="2">SCP2 sterol-binding domain-containing protein</fullName>
    </submittedName>
</protein>
<proteinExistence type="predicted"/>
<dbReference type="EMBL" id="BAAADD010000004">
    <property type="protein sequence ID" value="GAA0567882.1"/>
    <property type="molecule type" value="Genomic_DNA"/>
</dbReference>
<dbReference type="Pfam" id="PF02036">
    <property type="entry name" value="SCP2"/>
    <property type="match status" value="1"/>
</dbReference>
<evidence type="ECO:0000313" key="3">
    <source>
        <dbReference type="Proteomes" id="UP001499951"/>
    </source>
</evidence>
<dbReference type="InterPro" id="IPR036527">
    <property type="entry name" value="SCP2_sterol-bd_dom_sf"/>
</dbReference>
<gene>
    <name evidence="2" type="ORF">GCM10008942_15520</name>
</gene>
<feature type="domain" description="SCP2" evidence="1">
    <location>
        <begin position="38"/>
        <end position="130"/>
    </location>
</feature>
<accession>A0ABN1EKZ7</accession>
<organism evidence="2 3">
    <name type="scientific">Rhizomicrobium electricum</name>
    <dbReference type="NCBI Taxonomy" id="480070"/>
    <lineage>
        <taxon>Bacteria</taxon>
        <taxon>Pseudomonadati</taxon>
        <taxon>Pseudomonadota</taxon>
        <taxon>Alphaproteobacteria</taxon>
        <taxon>Micropepsales</taxon>
        <taxon>Micropepsaceae</taxon>
        <taxon>Rhizomicrobium</taxon>
    </lineage>
</organism>
<dbReference type="SUPFAM" id="SSF55718">
    <property type="entry name" value="SCP-like"/>
    <property type="match status" value="1"/>
</dbReference>